<dbReference type="eggNOG" id="arCOG01117">
    <property type="taxonomic scope" value="Archaea"/>
</dbReference>
<accession>A9A2J6</accession>
<proteinExistence type="predicted"/>
<dbReference type="InParanoid" id="A9A2J6"/>
<dbReference type="SUPFAM" id="SSF54909">
    <property type="entry name" value="Dimeric alpha+beta barrel"/>
    <property type="match status" value="1"/>
</dbReference>
<evidence type="ECO:0000313" key="2">
    <source>
        <dbReference type="Proteomes" id="UP000000792"/>
    </source>
</evidence>
<sequence length="84" mass="9280">MLKKGMDTSYLLLTCAVNKNIEVANSIQQLSGVEEATPVHGAYDCIVKTELPHDKLHKLVLSIIRPMRNVRSVITLHDAPSTVI</sequence>
<evidence type="ECO:0000313" key="1">
    <source>
        <dbReference type="EMBL" id="ABX13235.1"/>
    </source>
</evidence>
<dbReference type="InterPro" id="IPR011008">
    <property type="entry name" value="Dimeric_a/b-barrel"/>
</dbReference>
<dbReference type="STRING" id="436308.Nmar_1339"/>
<dbReference type="EnsemblBacteria" id="ABX13235">
    <property type="protein sequence ID" value="ABX13235"/>
    <property type="gene ID" value="Nmar_1339"/>
</dbReference>
<dbReference type="HOGENOM" id="CLU_170329_1_3_2"/>
<organism evidence="1 2">
    <name type="scientific">Nitrosopumilus maritimus (strain SCM1)</name>
    <dbReference type="NCBI Taxonomy" id="436308"/>
    <lineage>
        <taxon>Archaea</taxon>
        <taxon>Nitrososphaerota</taxon>
        <taxon>Nitrososphaeria</taxon>
        <taxon>Nitrosopumilales</taxon>
        <taxon>Nitrosopumilaceae</taxon>
        <taxon>Nitrosopumilus</taxon>
    </lineage>
</organism>
<dbReference type="KEGG" id="nmr:Nmar_1339"/>
<dbReference type="PhylomeDB" id="A9A2J6"/>
<dbReference type="AlphaFoldDB" id="A9A2J6"/>
<protein>
    <recommendedName>
        <fullName evidence="3">Transcriptional regulator, AsnC family</fullName>
    </recommendedName>
</protein>
<reference evidence="1 2" key="1">
    <citation type="journal article" date="2010" name="Proc. Natl. Acad. Sci. U.S.A.">
        <title>Nitrosopumilus maritimus genome reveals unique mechanisms for nitrification and autotrophy in globally distributed marine crenarchaea.</title>
        <authorList>
            <person name="Walker C.B."/>
            <person name="de la Torre J.R."/>
            <person name="Klotz M.G."/>
            <person name="Urakawa H."/>
            <person name="Pinel N."/>
            <person name="Arp D.J."/>
            <person name="Brochier-Armanet C."/>
            <person name="Chain P.S."/>
            <person name="Chan P.P."/>
            <person name="Gollabgir A."/>
            <person name="Hemp J."/>
            <person name="Hugler M."/>
            <person name="Karr E.A."/>
            <person name="Konneke M."/>
            <person name="Shin M."/>
            <person name="Lawton T.J."/>
            <person name="Lowe T."/>
            <person name="Martens-Habbena W."/>
            <person name="Sayavedra-Soto L.A."/>
            <person name="Lang D."/>
            <person name="Sievert S.M."/>
            <person name="Rosenzweig A.C."/>
            <person name="Manning G."/>
            <person name="Stahl D.A."/>
        </authorList>
    </citation>
    <scope>NUCLEOTIDE SEQUENCE [LARGE SCALE GENOMIC DNA]</scope>
    <source>
        <strain evidence="1 2">SCM1</strain>
    </source>
</reference>
<keyword evidence="2" id="KW-1185">Reference proteome</keyword>
<dbReference type="Proteomes" id="UP000000792">
    <property type="component" value="Chromosome"/>
</dbReference>
<evidence type="ECO:0008006" key="3">
    <source>
        <dbReference type="Google" id="ProtNLM"/>
    </source>
</evidence>
<dbReference type="EMBL" id="CP000866">
    <property type="protein sequence ID" value="ABX13235.1"/>
    <property type="molecule type" value="Genomic_DNA"/>
</dbReference>
<dbReference type="Gene3D" id="3.30.70.920">
    <property type="match status" value="1"/>
</dbReference>
<name>A9A2J6_NITMS</name>
<gene>
    <name evidence="1" type="ordered locus">Nmar_1339</name>
</gene>